<dbReference type="InterPro" id="IPR050832">
    <property type="entry name" value="Bact_Acetyltransf"/>
</dbReference>
<evidence type="ECO:0000256" key="2">
    <source>
        <dbReference type="ARBA" id="ARBA00023315"/>
    </source>
</evidence>
<protein>
    <submittedName>
        <fullName evidence="4">GNAT family N-acetyltransferase</fullName>
    </submittedName>
</protein>
<dbReference type="SUPFAM" id="SSF55729">
    <property type="entry name" value="Acyl-CoA N-acyltransferases (Nat)"/>
    <property type="match status" value="1"/>
</dbReference>
<feature type="domain" description="N-acetyltransferase" evidence="3">
    <location>
        <begin position="1"/>
        <end position="138"/>
    </location>
</feature>
<dbReference type="PANTHER" id="PTHR43877">
    <property type="entry name" value="AMINOALKYLPHOSPHONATE N-ACETYLTRANSFERASE-RELATED-RELATED"/>
    <property type="match status" value="1"/>
</dbReference>
<evidence type="ECO:0000259" key="3">
    <source>
        <dbReference type="PROSITE" id="PS51186"/>
    </source>
</evidence>
<reference evidence="4 5" key="1">
    <citation type="journal article" date="2013" name="Antonie Van Leeuwenhoek">
        <title>Actinoplanes hulinensis sp. nov., a novel actinomycete isolated from soybean root (Glycine max (L.) Merr).</title>
        <authorList>
            <person name="Shen Y."/>
            <person name="Liu C."/>
            <person name="Wang X."/>
            <person name="Zhao J."/>
            <person name="Jia F."/>
            <person name="Zhang Y."/>
            <person name="Wang L."/>
            <person name="Yang D."/>
            <person name="Xiang W."/>
        </authorList>
    </citation>
    <scope>NUCLEOTIDE SEQUENCE [LARGE SCALE GENOMIC DNA]</scope>
    <source>
        <strain evidence="4 5">NEAU-M9</strain>
    </source>
</reference>
<dbReference type="EMBL" id="JAHXZI010000020">
    <property type="protein sequence ID" value="MBW6438537.1"/>
    <property type="molecule type" value="Genomic_DNA"/>
</dbReference>
<dbReference type="PROSITE" id="PS51186">
    <property type="entry name" value="GNAT"/>
    <property type="match status" value="1"/>
</dbReference>
<evidence type="ECO:0000313" key="5">
    <source>
        <dbReference type="Proteomes" id="UP001519863"/>
    </source>
</evidence>
<proteinExistence type="predicted"/>
<dbReference type="Gene3D" id="3.40.630.30">
    <property type="match status" value="1"/>
</dbReference>
<dbReference type="InterPro" id="IPR000182">
    <property type="entry name" value="GNAT_dom"/>
</dbReference>
<dbReference type="CDD" id="cd04301">
    <property type="entry name" value="NAT_SF"/>
    <property type="match status" value="1"/>
</dbReference>
<gene>
    <name evidence="4" type="ORF">KZ829_32910</name>
</gene>
<accession>A0ABS7BCA7</accession>
<organism evidence="4 5">
    <name type="scientific">Actinoplanes hulinensis</name>
    <dbReference type="NCBI Taxonomy" id="1144547"/>
    <lineage>
        <taxon>Bacteria</taxon>
        <taxon>Bacillati</taxon>
        <taxon>Actinomycetota</taxon>
        <taxon>Actinomycetes</taxon>
        <taxon>Micromonosporales</taxon>
        <taxon>Micromonosporaceae</taxon>
        <taxon>Actinoplanes</taxon>
    </lineage>
</organism>
<keyword evidence="1" id="KW-0808">Transferase</keyword>
<comment type="caution">
    <text evidence="4">The sequence shown here is derived from an EMBL/GenBank/DDBJ whole genome shotgun (WGS) entry which is preliminary data.</text>
</comment>
<dbReference type="InterPro" id="IPR016181">
    <property type="entry name" value="Acyl_CoA_acyltransferase"/>
</dbReference>
<dbReference type="Pfam" id="PF00583">
    <property type="entry name" value="Acetyltransf_1"/>
    <property type="match status" value="1"/>
</dbReference>
<keyword evidence="2" id="KW-0012">Acyltransferase</keyword>
<evidence type="ECO:0000256" key="1">
    <source>
        <dbReference type="ARBA" id="ARBA00022679"/>
    </source>
</evidence>
<name>A0ABS7BCA7_9ACTN</name>
<keyword evidence="5" id="KW-1185">Reference proteome</keyword>
<evidence type="ECO:0000313" key="4">
    <source>
        <dbReference type="EMBL" id="MBW6438537.1"/>
    </source>
</evidence>
<sequence length="140" mass="15408">MDRCVAALRAVHEVDRYPLNWPADPRRWLAPEEQLCAWVVAGADGAVLGHVAVHRGGELSRLYVVPAARRCAVAGRLVGAAREWAAGQGHTLTLNVPEDDRRAGTVAFYEATGWRHTHTAVADWTVGGRPVRLRHYVDVK</sequence>
<dbReference type="Proteomes" id="UP001519863">
    <property type="component" value="Unassembled WGS sequence"/>
</dbReference>